<keyword evidence="4" id="KW-1185">Reference proteome</keyword>
<proteinExistence type="predicted"/>
<evidence type="ECO:0000313" key="3">
    <source>
        <dbReference type="EMBL" id="NEX61368.1"/>
    </source>
</evidence>
<feature type="compositionally biased region" description="Polar residues" evidence="1">
    <location>
        <begin position="31"/>
        <end position="40"/>
    </location>
</feature>
<protein>
    <recommendedName>
        <fullName evidence="5">Lipoprotein</fullName>
    </recommendedName>
</protein>
<sequence>MKSGFKLAVPLAALAAMLAVVACGDGPLRRGSQQLMQNESGGMPRDGRAASGAGDMPDASDVQDPSSAGQRHFEAYRYFQRRGAAQEPR</sequence>
<dbReference type="Proteomes" id="UP000482155">
    <property type="component" value="Unassembled WGS sequence"/>
</dbReference>
<dbReference type="RefSeq" id="WP_163962484.1">
    <property type="nucleotide sequence ID" value="NZ_JAAIVB010000035.1"/>
</dbReference>
<organism evidence="3 4">
    <name type="scientific">Noviherbaspirillum galbum</name>
    <dbReference type="NCBI Taxonomy" id="2709383"/>
    <lineage>
        <taxon>Bacteria</taxon>
        <taxon>Pseudomonadati</taxon>
        <taxon>Pseudomonadota</taxon>
        <taxon>Betaproteobacteria</taxon>
        <taxon>Burkholderiales</taxon>
        <taxon>Oxalobacteraceae</taxon>
        <taxon>Noviherbaspirillum</taxon>
    </lineage>
</organism>
<evidence type="ECO:0000313" key="4">
    <source>
        <dbReference type="Proteomes" id="UP000482155"/>
    </source>
</evidence>
<name>A0A6B3SLK7_9BURK</name>
<evidence type="ECO:0000256" key="2">
    <source>
        <dbReference type="SAM" id="SignalP"/>
    </source>
</evidence>
<comment type="caution">
    <text evidence="3">The sequence shown here is derived from an EMBL/GenBank/DDBJ whole genome shotgun (WGS) entry which is preliminary data.</text>
</comment>
<dbReference type="EMBL" id="JAAIVB010000035">
    <property type="protein sequence ID" value="NEX61368.1"/>
    <property type="molecule type" value="Genomic_DNA"/>
</dbReference>
<keyword evidence="2" id="KW-0732">Signal</keyword>
<accession>A0A6B3SLK7</accession>
<evidence type="ECO:0008006" key="5">
    <source>
        <dbReference type="Google" id="ProtNLM"/>
    </source>
</evidence>
<reference evidence="3 4" key="1">
    <citation type="submission" date="2020-02" db="EMBL/GenBank/DDBJ databases">
        <authorList>
            <person name="Kim M.K."/>
        </authorList>
    </citation>
    <scope>NUCLEOTIDE SEQUENCE [LARGE SCALE GENOMIC DNA]</scope>
    <source>
        <strain evidence="3 4">17J57-3</strain>
    </source>
</reference>
<dbReference type="PROSITE" id="PS51257">
    <property type="entry name" value="PROKAR_LIPOPROTEIN"/>
    <property type="match status" value="1"/>
</dbReference>
<feature type="chain" id="PRO_5025524018" description="Lipoprotein" evidence="2">
    <location>
        <begin position="23"/>
        <end position="89"/>
    </location>
</feature>
<gene>
    <name evidence="3" type="ORF">G3574_09780</name>
</gene>
<feature type="region of interest" description="Disordered" evidence="1">
    <location>
        <begin position="28"/>
        <end position="89"/>
    </location>
</feature>
<feature type="signal peptide" evidence="2">
    <location>
        <begin position="1"/>
        <end position="22"/>
    </location>
</feature>
<evidence type="ECO:0000256" key="1">
    <source>
        <dbReference type="SAM" id="MobiDB-lite"/>
    </source>
</evidence>
<dbReference type="AlphaFoldDB" id="A0A6B3SLK7"/>